<dbReference type="Gene3D" id="1.10.8.60">
    <property type="match status" value="1"/>
</dbReference>
<reference evidence="9 10" key="1">
    <citation type="submission" date="2019-03" db="EMBL/GenBank/DDBJ databases">
        <title>Alkanindiges illinoisensis: a potential pathogenic isolated from ascites of a gastric cancer patient with abdominal metastasis.</title>
        <authorList>
            <person name="Hu X."/>
            <person name="Yang B."/>
            <person name="Yan X."/>
            <person name="Lin L."/>
            <person name="Zhao H."/>
            <person name="Zhou F."/>
            <person name="Su B."/>
            <person name="Chen J."/>
            <person name="Rui Y."/>
            <person name="Wang Q."/>
            <person name="Zheng L."/>
        </authorList>
    </citation>
    <scope>NUCLEOTIDE SEQUENCE [LARGE SCALE GENOMIC DNA]</scope>
    <source>
        <strain evidence="9 10">NFYY 23406</strain>
    </source>
</reference>
<dbReference type="FunFam" id="3.40.50.300:FF:000006">
    <property type="entry name" value="DNA-binding transcriptional regulator NtrC"/>
    <property type="match status" value="1"/>
</dbReference>
<evidence type="ECO:0000259" key="8">
    <source>
        <dbReference type="PROSITE" id="PS50110"/>
    </source>
</evidence>
<dbReference type="Gene3D" id="3.40.50.300">
    <property type="entry name" value="P-loop containing nucleotide triphosphate hydrolases"/>
    <property type="match status" value="1"/>
</dbReference>
<dbReference type="AlphaFoldDB" id="A0A4Y7XEE7"/>
<evidence type="ECO:0000256" key="4">
    <source>
        <dbReference type="ARBA" id="ARBA00023125"/>
    </source>
</evidence>
<gene>
    <name evidence="9" type="ORF">E2B99_05725</name>
</gene>
<dbReference type="Gene3D" id="3.40.50.2300">
    <property type="match status" value="1"/>
</dbReference>
<dbReference type="PRINTS" id="PR01590">
    <property type="entry name" value="HTHFIS"/>
</dbReference>
<evidence type="ECO:0000256" key="2">
    <source>
        <dbReference type="ARBA" id="ARBA00022840"/>
    </source>
</evidence>
<evidence type="ECO:0000256" key="6">
    <source>
        <dbReference type="PROSITE-ProRule" id="PRU00169"/>
    </source>
</evidence>
<accession>A0A4Y7XEE7</accession>
<dbReference type="OrthoDB" id="9804019at2"/>
<evidence type="ECO:0000313" key="9">
    <source>
        <dbReference type="EMBL" id="TEU28493.1"/>
    </source>
</evidence>
<protein>
    <submittedName>
        <fullName evidence="9">Sigma-54-dependent Fis family transcriptional regulator</fullName>
    </submittedName>
</protein>
<dbReference type="InterPro" id="IPR025943">
    <property type="entry name" value="Sigma_54_int_dom_ATP-bd_2"/>
</dbReference>
<dbReference type="PROSITE" id="PS50045">
    <property type="entry name" value="SIGMA54_INTERACT_4"/>
    <property type="match status" value="1"/>
</dbReference>
<evidence type="ECO:0000313" key="10">
    <source>
        <dbReference type="Proteomes" id="UP000297834"/>
    </source>
</evidence>
<dbReference type="PROSITE" id="PS00688">
    <property type="entry name" value="SIGMA54_INTERACT_3"/>
    <property type="match status" value="1"/>
</dbReference>
<feature type="domain" description="Response regulatory" evidence="8">
    <location>
        <begin position="7"/>
        <end position="121"/>
    </location>
</feature>
<keyword evidence="5" id="KW-0804">Transcription</keyword>
<dbReference type="InterPro" id="IPR027417">
    <property type="entry name" value="P-loop_NTPase"/>
</dbReference>
<evidence type="ECO:0000259" key="7">
    <source>
        <dbReference type="PROSITE" id="PS50045"/>
    </source>
</evidence>
<dbReference type="Pfam" id="PF25601">
    <property type="entry name" value="AAA_lid_14"/>
    <property type="match status" value="1"/>
</dbReference>
<dbReference type="InterPro" id="IPR001789">
    <property type="entry name" value="Sig_transdc_resp-reg_receiver"/>
</dbReference>
<dbReference type="InterPro" id="IPR002197">
    <property type="entry name" value="HTH_Fis"/>
</dbReference>
<keyword evidence="4" id="KW-0238">DNA-binding</keyword>
<dbReference type="RefSeq" id="WP_134243997.1">
    <property type="nucleotide sequence ID" value="NZ_SNTY01000017.1"/>
</dbReference>
<dbReference type="SUPFAM" id="SSF46689">
    <property type="entry name" value="Homeodomain-like"/>
    <property type="match status" value="1"/>
</dbReference>
<dbReference type="Proteomes" id="UP000297834">
    <property type="component" value="Unassembled WGS sequence"/>
</dbReference>
<dbReference type="PROSITE" id="PS00676">
    <property type="entry name" value="SIGMA54_INTERACT_2"/>
    <property type="match status" value="1"/>
</dbReference>
<dbReference type="EMBL" id="SNTY01000017">
    <property type="protein sequence ID" value="TEU28493.1"/>
    <property type="molecule type" value="Genomic_DNA"/>
</dbReference>
<dbReference type="InterPro" id="IPR003593">
    <property type="entry name" value="AAA+_ATPase"/>
</dbReference>
<feature type="modified residue" description="4-aspartylphosphate" evidence="6">
    <location>
        <position position="56"/>
    </location>
</feature>
<dbReference type="PRINTS" id="PR00819">
    <property type="entry name" value="CBXCFQXSUPER"/>
</dbReference>
<dbReference type="Pfam" id="PF00072">
    <property type="entry name" value="Response_reg"/>
    <property type="match status" value="1"/>
</dbReference>
<proteinExistence type="predicted"/>
<dbReference type="InterPro" id="IPR025944">
    <property type="entry name" value="Sigma_54_int_dom_CS"/>
</dbReference>
<dbReference type="PANTHER" id="PTHR32071">
    <property type="entry name" value="TRANSCRIPTIONAL REGULATORY PROTEIN"/>
    <property type="match status" value="1"/>
</dbReference>
<dbReference type="STRING" id="1120977.GCA_000619845_02113"/>
<dbReference type="Gene3D" id="1.10.10.60">
    <property type="entry name" value="Homeodomain-like"/>
    <property type="match status" value="1"/>
</dbReference>
<dbReference type="SMART" id="SM00448">
    <property type="entry name" value="REC"/>
    <property type="match status" value="1"/>
</dbReference>
<evidence type="ECO:0000256" key="3">
    <source>
        <dbReference type="ARBA" id="ARBA00023015"/>
    </source>
</evidence>
<dbReference type="Pfam" id="PF00158">
    <property type="entry name" value="Sigma54_activat"/>
    <property type="match status" value="1"/>
</dbReference>
<keyword evidence="1" id="KW-0547">Nucleotide-binding</keyword>
<dbReference type="GO" id="GO:0006355">
    <property type="term" value="P:regulation of DNA-templated transcription"/>
    <property type="evidence" value="ECO:0007669"/>
    <property type="project" value="InterPro"/>
</dbReference>
<dbReference type="SUPFAM" id="SSF52540">
    <property type="entry name" value="P-loop containing nucleoside triphosphate hydrolases"/>
    <property type="match status" value="1"/>
</dbReference>
<dbReference type="InterPro" id="IPR002078">
    <property type="entry name" value="Sigma_54_int"/>
</dbReference>
<comment type="caution">
    <text evidence="9">The sequence shown here is derived from an EMBL/GenBank/DDBJ whole genome shotgun (WGS) entry which is preliminary data.</text>
</comment>
<evidence type="ECO:0000256" key="1">
    <source>
        <dbReference type="ARBA" id="ARBA00022741"/>
    </source>
</evidence>
<dbReference type="SUPFAM" id="SSF52172">
    <property type="entry name" value="CheY-like"/>
    <property type="match status" value="1"/>
</dbReference>
<dbReference type="GO" id="GO:0005524">
    <property type="term" value="F:ATP binding"/>
    <property type="evidence" value="ECO:0007669"/>
    <property type="project" value="UniProtKB-KW"/>
</dbReference>
<keyword evidence="3" id="KW-0805">Transcription regulation</keyword>
<dbReference type="CDD" id="cd00009">
    <property type="entry name" value="AAA"/>
    <property type="match status" value="1"/>
</dbReference>
<dbReference type="InterPro" id="IPR009057">
    <property type="entry name" value="Homeodomain-like_sf"/>
</dbReference>
<dbReference type="PANTHER" id="PTHR32071:SF100">
    <property type="entry name" value="RESPONSE REGULATOR PROTEIN PILR"/>
    <property type="match status" value="1"/>
</dbReference>
<evidence type="ECO:0000256" key="5">
    <source>
        <dbReference type="ARBA" id="ARBA00023163"/>
    </source>
</evidence>
<keyword evidence="2" id="KW-0067">ATP-binding</keyword>
<name>A0A4Y7XEE7_9GAMM</name>
<dbReference type="GO" id="GO:0000160">
    <property type="term" value="P:phosphorelay signal transduction system"/>
    <property type="evidence" value="ECO:0007669"/>
    <property type="project" value="InterPro"/>
</dbReference>
<dbReference type="SMART" id="SM00382">
    <property type="entry name" value="AAA"/>
    <property type="match status" value="1"/>
</dbReference>
<dbReference type="Pfam" id="PF02954">
    <property type="entry name" value="HTH_8"/>
    <property type="match status" value="1"/>
</dbReference>
<dbReference type="GO" id="GO:0043565">
    <property type="term" value="F:sequence-specific DNA binding"/>
    <property type="evidence" value="ECO:0007669"/>
    <property type="project" value="InterPro"/>
</dbReference>
<keyword evidence="10" id="KW-1185">Reference proteome</keyword>
<feature type="domain" description="Sigma-54 factor interaction" evidence="7">
    <location>
        <begin position="139"/>
        <end position="368"/>
    </location>
</feature>
<keyword evidence="6" id="KW-0597">Phosphoprotein</keyword>
<dbReference type="InterPro" id="IPR011006">
    <property type="entry name" value="CheY-like_superfamily"/>
</dbReference>
<dbReference type="InterPro" id="IPR058031">
    <property type="entry name" value="AAA_lid_NorR"/>
</dbReference>
<sequence>MHVNRPLALIVDDEEDLRVLMRMTLKRMNIDCYVADSLQQAHQLLKKTKFDVCLTDLNLPDGSGLQLVQTISQHYPQLPVAVITAYGSMDIAIDALKAGAFDFVSKPIEMPRLKSLIEQALKVNTQEQLVTQGIEDQKLLGKSPVMQQLKATLHKLARSQAPVYISGESGTGKEVAARLIHLLGPRNNGPFIPVNCGAIPSELMESEFFGHKKGSFTGATEDKVGLFQSAQGGTLFLDEVADLPLSMQVKLLRAIQEKKIRPIGTQQEISVDIRLLSATHKNLQQLVQQGMFRQDLYYRIHVIEVNMPPLRERGSDILLLATNFIEKICQEWGIAQPVLSRAAQQALMQYSFPGNVRELHNVLERALTLSDGQEIQPDSLQLPGFGGSQPPVLSTQQLVAEPPCLTDAVPSNRPENKLDSKGLPSEGLETYLEDIEKQLILQALESSYWNRTVAAKKLGMTFRSLRYRLKKFGLDSDNDDEDENR</sequence>
<dbReference type="PROSITE" id="PS50110">
    <property type="entry name" value="RESPONSE_REGULATORY"/>
    <property type="match status" value="1"/>
</dbReference>
<organism evidence="9 10">
    <name type="scientific">Alkanindiges illinoisensis</name>
    <dbReference type="NCBI Taxonomy" id="197183"/>
    <lineage>
        <taxon>Bacteria</taxon>
        <taxon>Pseudomonadati</taxon>
        <taxon>Pseudomonadota</taxon>
        <taxon>Gammaproteobacteria</taxon>
        <taxon>Moraxellales</taxon>
        <taxon>Moraxellaceae</taxon>
        <taxon>Alkanindiges</taxon>
    </lineage>
</organism>
<dbReference type="InterPro" id="IPR000641">
    <property type="entry name" value="CbxX/CfxQ"/>
</dbReference>